<accession>A0AAE9D7Z9</accession>
<dbReference type="InterPro" id="IPR005071">
    <property type="entry name" value="Glycoprotein"/>
</dbReference>
<gene>
    <name evidence="2" type="ORF">L3Y34_005768</name>
</gene>
<sequence length="398" mass="44896">MIPITLCFLAIVRLCTATVVVELYQYNSSNPTKINNVEDGSKLYIAASDKAVILSRITLSSNGITTTLQQILNNFDDDGYSTGLPVNSDITIATTNTQDVTENLSGILFISNPAMAKDPNFLVYVVSDQVKTIDRSANNETTLVLLNKRVEPDQNYKSFYNSRLDSFVQPATSTFFMYRGVPGDGYSDPTYQETTKRMIFRNPVRMIPSVKTPDTIFINNIEPIQFSLRSFYVRALGSIKFNISQKWNDMTTYQTTSETTTGYTMSQRVSDNATINFKNTPNHDGISGFMITTSDMSSNMTVTSCNGIDCKVEVFSKDIPVYADFFQNYRNDTVMYMDHAKTDFGFYYLQYYRIEGNVSSPTTVTSTTVQTPETTTKSSLQLLNFTFILMVFFEFLLL</sequence>
<keyword evidence="1" id="KW-0732">Signal</keyword>
<dbReference type="EMBL" id="CP090894">
    <property type="protein sequence ID" value="ULT98178.1"/>
    <property type="molecule type" value="Genomic_DNA"/>
</dbReference>
<reference evidence="2 3" key="1">
    <citation type="submission" date="2022-05" db="EMBL/GenBank/DDBJ databases">
        <title>Chromosome-level reference genomes for two strains of Caenorhabditis briggsae: an improved platform for comparative genomics.</title>
        <authorList>
            <person name="Stevens L."/>
            <person name="Andersen E.C."/>
        </authorList>
    </citation>
    <scope>NUCLEOTIDE SEQUENCE [LARGE SCALE GENOMIC DNA]</scope>
    <source>
        <strain evidence="2">QX1410_ONT</strain>
        <tissue evidence="2">Whole-organism</tissue>
    </source>
</reference>
<evidence type="ECO:0000313" key="2">
    <source>
        <dbReference type="EMBL" id="ULT98178.1"/>
    </source>
</evidence>
<feature type="signal peptide" evidence="1">
    <location>
        <begin position="1"/>
        <end position="17"/>
    </location>
</feature>
<proteinExistence type="predicted"/>
<dbReference type="PANTHER" id="PTHR21733:SF5">
    <property type="entry name" value="AMINE OXIDASE-RELATED"/>
    <property type="match status" value="1"/>
</dbReference>
<dbReference type="Proteomes" id="UP000827892">
    <property type="component" value="Chromosome IV"/>
</dbReference>
<protein>
    <submittedName>
        <fullName evidence="2">Uncharacterized protein</fullName>
    </submittedName>
</protein>
<feature type="chain" id="PRO_5041957421" evidence="1">
    <location>
        <begin position="18"/>
        <end position="398"/>
    </location>
</feature>
<evidence type="ECO:0000313" key="3">
    <source>
        <dbReference type="Proteomes" id="UP000827892"/>
    </source>
</evidence>
<organism evidence="2 3">
    <name type="scientific">Caenorhabditis briggsae</name>
    <dbReference type="NCBI Taxonomy" id="6238"/>
    <lineage>
        <taxon>Eukaryota</taxon>
        <taxon>Metazoa</taxon>
        <taxon>Ecdysozoa</taxon>
        <taxon>Nematoda</taxon>
        <taxon>Chromadorea</taxon>
        <taxon>Rhabditida</taxon>
        <taxon>Rhabditina</taxon>
        <taxon>Rhabditomorpha</taxon>
        <taxon>Rhabditoidea</taxon>
        <taxon>Rhabditidae</taxon>
        <taxon>Peloderinae</taxon>
        <taxon>Caenorhabditis</taxon>
    </lineage>
</organism>
<dbReference type="AlphaFoldDB" id="A0AAE9D7Z9"/>
<dbReference type="Pfam" id="PF03409">
    <property type="entry name" value="Glycoprotein"/>
    <property type="match status" value="1"/>
</dbReference>
<dbReference type="PANTHER" id="PTHR21733">
    <property type="entry name" value="CUB_2 DOMAIN-CONTAINING PROTEIN-RELATED-RELATED"/>
    <property type="match status" value="1"/>
</dbReference>
<name>A0AAE9D7Z9_CAEBR</name>
<evidence type="ECO:0000256" key="1">
    <source>
        <dbReference type="SAM" id="SignalP"/>
    </source>
</evidence>